<feature type="domain" description="IQ motif and ubiquitin-like" evidence="3">
    <location>
        <begin position="496"/>
        <end position="631"/>
    </location>
</feature>
<protein>
    <recommendedName>
        <fullName evidence="3">IQ motif and ubiquitin-like domain-containing protein</fullName>
    </recommendedName>
</protein>
<evidence type="ECO:0000313" key="5">
    <source>
        <dbReference type="Proteomes" id="UP001212152"/>
    </source>
</evidence>
<feature type="compositionally biased region" description="Polar residues" evidence="2">
    <location>
        <begin position="145"/>
        <end position="154"/>
    </location>
</feature>
<feature type="region of interest" description="Disordered" evidence="2">
    <location>
        <begin position="1"/>
        <end position="245"/>
    </location>
</feature>
<gene>
    <name evidence="4" type="ORF">HDU87_005163</name>
</gene>
<dbReference type="PANTHER" id="PTHR21074">
    <property type="entry name" value="IQ AND UBIQUITIN-LIKE DOMAIN-CONTAINING PROTEIN"/>
    <property type="match status" value="1"/>
</dbReference>
<evidence type="ECO:0000259" key="3">
    <source>
        <dbReference type="Pfam" id="PF25805"/>
    </source>
</evidence>
<dbReference type="PANTHER" id="PTHR21074:SF0">
    <property type="entry name" value="IQ AND UBIQUITIN-LIKE DOMAIN-CONTAINING PROTEIN"/>
    <property type="match status" value="1"/>
</dbReference>
<sequence>MDNQADSNTLPTEEQTDEVGPSIEASEINEPDAAAVSLPPTSRSQNVGLDEQPRAATATSLVAEESTDSPPKSATSEQASYAGNISVPSEPVTAQIIETDPIADSYGPPVESESAMSETLSTAIANPTDAATAATAPSDLPTTPNDSTAPSNPDGSEAALEHGSDEPSDASQAVVATELESEQKLSDAAEEKGVESDEERELNVDDGPVNEASNEDAGVQNEAEDDAQDGEDRAADDGEVDGELSQGAVDDTSAAAAEPQAVPSVEDELFESTGLRSRLDQWHRKRYWGGFRDRRTDVEYFHADTQTPTPQEIKAAQAPLKFTRESQTKFERHRFAQANREAATQMTRRGCYVTTETDNTMTPRRYTTADENEAFVTSKILMIQCWARRIRALRRVRALREERDRRTRALMEKERRRRELAEKKRRREIESRLHPKSTKDFEVLYNGLETWRQQETIKINAANYSEPARLAALADLLDQEAALIQKIDRLQIVANEENRERKIVRLLDTMSSAKKWRVAKLGTVQVDTPNTIRARELKDLYHALNVPLVSVDERLQILLHVKYTVKEFDCNLTREVVELIDREGDLVSRGREARSMEGLRKRISNLFLQFIQTPEFNPEAAQYQKFPEAGQSWKRDQAVYYCRSCTRYLASTEFYLSTTLTHLGKCKGCTTDENLATSRKDDSVYSDLLKLVRLQEFQRHTKSGVPADPHYNAMSLLQEADMRYIVERVWNRQSAVSGARSLESLVLTRWDPTVELSPWNCILLTKAEAGTHDRAPVPEEQYSEEFARKIAQKHFAAKQHFFQLPAMEKYLRSAYVETGDGRLVPAGSLSLSSF</sequence>
<evidence type="ECO:0000256" key="1">
    <source>
        <dbReference type="SAM" id="Coils"/>
    </source>
</evidence>
<dbReference type="Proteomes" id="UP001212152">
    <property type="component" value="Unassembled WGS sequence"/>
</dbReference>
<dbReference type="InterPro" id="IPR037695">
    <property type="entry name" value="IQUB"/>
</dbReference>
<dbReference type="EMBL" id="JADGJQ010000004">
    <property type="protein sequence ID" value="KAJ3184315.1"/>
    <property type="molecule type" value="Genomic_DNA"/>
</dbReference>
<evidence type="ECO:0000313" key="4">
    <source>
        <dbReference type="EMBL" id="KAJ3184315.1"/>
    </source>
</evidence>
<name>A0AAD5TQQ3_9FUNG</name>
<dbReference type="InterPro" id="IPR057887">
    <property type="entry name" value="IQUB_helical"/>
</dbReference>
<feature type="compositionally biased region" description="Basic and acidic residues" evidence="2">
    <location>
        <begin position="181"/>
        <end position="195"/>
    </location>
</feature>
<reference evidence="4" key="1">
    <citation type="submission" date="2020-05" db="EMBL/GenBank/DDBJ databases">
        <title>Phylogenomic resolution of chytrid fungi.</title>
        <authorList>
            <person name="Stajich J.E."/>
            <person name="Amses K."/>
            <person name="Simmons R."/>
            <person name="Seto K."/>
            <person name="Myers J."/>
            <person name="Bonds A."/>
            <person name="Quandt C.A."/>
            <person name="Barry K."/>
            <person name="Liu P."/>
            <person name="Grigoriev I."/>
            <person name="Longcore J.E."/>
            <person name="James T.Y."/>
        </authorList>
    </citation>
    <scope>NUCLEOTIDE SEQUENCE</scope>
    <source>
        <strain evidence="4">JEL0379</strain>
    </source>
</reference>
<feature type="compositionally biased region" description="Polar residues" evidence="2">
    <location>
        <begin position="68"/>
        <end position="87"/>
    </location>
</feature>
<dbReference type="AlphaFoldDB" id="A0AAD5TQQ3"/>
<feature type="compositionally biased region" description="Low complexity" evidence="2">
    <location>
        <begin position="122"/>
        <end position="144"/>
    </location>
</feature>
<feature type="coiled-coil region" evidence="1">
    <location>
        <begin position="396"/>
        <end position="431"/>
    </location>
</feature>
<organism evidence="4 5">
    <name type="scientific">Geranomyces variabilis</name>
    <dbReference type="NCBI Taxonomy" id="109894"/>
    <lineage>
        <taxon>Eukaryota</taxon>
        <taxon>Fungi</taxon>
        <taxon>Fungi incertae sedis</taxon>
        <taxon>Chytridiomycota</taxon>
        <taxon>Chytridiomycota incertae sedis</taxon>
        <taxon>Chytridiomycetes</taxon>
        <taxon>Spizellomycetales</taxon>
        <taxon>Powellomycetaceae</taxon>
        <taxon>Geranomyces</taxon>
    </lineage>
</organism>
<accession>A0AAD5TQQ3</accession>
<feature type="compositionally biased region" description="Polar residues" evidence="2">
    <location>
        <begin position="1"/>
        <end position="13"/>
    </location>
</feature>
<keyword evidence="1" id="KW-0175">Coiled coil</keyword>
<proteinExistence type="predicted"/>
<comment type="caution">
    <text evidence="4">The sequence shown here is derived from an EMBL/GenBank/DDBJ whole genome shotgun (WGS) entry which is preliminary data.</text>
</comment>
<keyword evidence="5" id="KW-1185">Reference proteome</keyword>
<evidence type="ECO:0000256" key="2">
    <source>
        <dbReference type="SAM" id="MobiDB-lite"/>
    </source>
</evidence>
<dbReference type="Pfam" id="PF25805">
    <property type="entry name" value="IQUB"/>
    <property type="match status" value="1"/>
</dbReference>